<evidence type="ECO:0000256" key="3">
    <source>
        <dbReference type="ARBA" id="ARBA00022771"/>
    </source>
</evidence>
<feature type="region of interest" description="Disordered" evidence="6">
    <location>
        <begin position="57"/>
        <end position="193"/>
    </location>
</feature>
<reference evidence="8 9" key="1">
    <citation type="submission" date="2024-01" db="EMBL/GenBank/DDBJ databases">
        <title>A draft genome for a cacao thread blight-causing isolate of Paramarasmius palmivorus.</title>
        <authorList>
            <person name="Baruah I.K."/>
            <person name="Bukari Y."/>
            <person name="Amoako-Attah I."/>
            <person name="Meinhardt L.W."/>
            <person name="Bailey B.A."/>
            <person name="Cohen S.P."/>
        </authorList>
    </citation>
    <scope>NUCLEOTIDE SEQUENCE [LARGE SCALE GENOMIC DNA]</scope>
    <source>
        <strain evidence="8 9">GH-12</strain>
    </source>
</reference>
<feature type="compositionally biased region" description="Basic and acidic residues" evidence="6">
    <location>
        <begin position="71"/>
        <end position="106"/>
    </location>
</feature>
<dbReference type="PROSITE" id="PS50064">
    <property type="entry name" value="ZF_PARP_2"/>
    <property type="match status" value="1"/>
</dbReference>
<dbReference type="SMART" id="SM01336">
    <property type="entry name" value="zf-PARP"/>
    <property type="match status" value="1"/>
</dbReference>
<evidence type="ECO:0000256" key="1">
    <source>
        <dbReference type="ARBA" id="ARBA00004123"/>
    </source>
</evidence>
<dbReference type="InterPro" id="IPR036957">
    <property type="entry name" value="Znf_PARP_sf"/>
</dbReference>
<dbReference type="InterPro" id="IPR001510">
    <property type="entry name" value="Znf_PARP"/>
</dbReference>
<evidence type="ECO:0000256" key="4">
    <source>
        <dbReference type="ARBA" id="ARBA00022833"/>
    </source>
</evidence>
<dbReference type="GO" id="GO:0003677">
    <property type="term" value="F:DNA binding"/>
    <property type="evidence" value="ECO:0007669"/>
    <property type="project" value="InterPro"/>
</dbReference>
<dbReference type="SUPFAM" id="SSF89957">
    <property type="entry name" value="MTH1187/YkoF-like"/>
    <property type="match status" value="1"/>
</dbReference>
<dbReference type="Proteomes" id="UP001383192">
    <property type="component" value="Unassembled WGS sequence"/>
</dbReference>
<dbReference type="GO" id="GO:0005634">
    <property type="term" value="C:nucleus"/>
    <property type="evidence" value="ECO:0007669"/>
    <property type="project" value="UniProtKB-SubCell"/>
</dbReference>
<evidence type="ECO:0000313" key="8">
    <source>
        <dbReference type="EMBL" id="KAK7015561.1"/>
    </source>
</evidence>
<sequence>MPSGYRLEYAASNRAKCKGTPIAKGTLRFGTIVKFEGKQSYAWRHWGCVSKKQFENMKARSSDVSELDGYEDLKPEDQERVKKAYEDGHVAPEDIPESARKPLREVDGEEEEDKPKKMPLAIVKNLKDDSEEKTENKDHREKSNKARASTQASKTACHAIVQTVAGEAEGQGAGDAEEEEPKKKSRATMAMTSESSQNLYAVADFSLVPVGTGEPSVAEYNAECQRVLEKAGVKYKKAHGPKSAKRYTIVTQPSMQKALLESLLIFG</sequence>
<gene>
    <name evidence="8" type="ORF">VNI00_019073</name>
</gene>
<dbReference type="GO" id="GO:0008270">
    <property type="term" value="F:zinc ion binding"/>
    <property type="evidence" value="ECO:0007669"/>
    <property type="project" value="UniProtKB-KW"/>
</dbReference>
<keyword evidence="5" id="KW-0539">Nucleus</keyword>
<dbReference type="Gene3D" id="3.30.1740.10">
    <property type="entry name" value="Zinc finger, PARP-type"/>
    <property type="match status" value="1"/>
</dbReference>
<comment type="subcellular location">
    <subcellularLocation>
        <location evidence="1">Nucleus</location>
    </subcellularLocation>
</comment>
<evidence type="ECO:0000259" key="7">
    <source>
        <dbReference type="PROSITE" id="PS50064"/>
    </source>
</evidence>
<feature type="compositionally biased region" description="Basic and acidic residues" evidence="6">
    <location>
        <begin position="125"/>
        <end position="144"/>
    </location>
</feature>
<keyword evidence="2" id="KW-0479">Metal-binding</keyword>
<evidence type="ECO:0000313" key="9">
    <source>
        <dbReference type="Proteomes" id="UP001383192"/>
    </source>
</evidence>
<dbReference type="Pfam" id="PF00645">
    <property type="entry name" value="zf-PARP"/>
    <property type="match status" value="1"/>
</dbReference>
<dbReference type="Gene3D" id="3.30.70.930">
    <property type="match status" value="1"/>
</dbReference>
<protein>
    <recommendedName>
        <fullName evidence="7">PARP-type domain-containing protein</fullName>
    </recommendedName>
</protein>
<dbReference type="InterPro" id="IPR029756">
    <property type="entry name" value="MTH1187/YkoF-like"/>
</dbReference>
<keyword evidence="9" id="KW-1185">Reference proteome</keyword>
<feature type="domain" description="PARP-type" evidence="7">
    <location>
        <begin position="5"/>
        <end position="89"/>
    </location>
</feature>
<proteinExistence type="predicted"/>
<dbReference type="SUPFAM" id="SSF57716">
    <property type="entry name" value="Glucocorticoid receptor-like (DNA-binding domain)"/>
    <property type="match status" value="1"/>
</dbReference>
<evidence type="ECO:0000256" key="2">
    <source>
        <dbReference type="ARBA" id="ARBA00022723"/>
    </source>
</evidence>
<dbReference type="EMBL" id="JAYKXP010000314">
    <property type="protein sequence ID" value="KAK7015561.1"/>
    <property type="molecule type" value="Genomic_DNA"/>
</dbReference>
<comment type="caution">
    <text evidence="8">The sequence shown here is derived from an EMBL/GenBank/DDBJ whole genome shotgun (WGS) entry which is preliminary data.</text>
</comment>
<keyword evidence="4" id="KW-0862">Zinc</keyword>
<accession>A0AAW0AR98</accession>
<evidence type="ECO:0000256" key="6">
    <source>
        <dbReference type="SAM" id="MobiDB-lite"/>
    </source>
</evidence>
<evidence type="ECO:0000256" key="5">
    <source>
        <dbReference type="ARBA" id="ARBA00023242"/>
    </source>
</evidence>
<organism evidence="8 9">
    <name type="scientific">Paramarasmius palmivorus</name>
    <dbReference type="NCBI Taxonomy" id="297713"/>
    <lineage>
        <taxon>Eukaryota</taxon>
        <taxon>Fungi</taxon>
        <taxon>Dikarya</taxon>
        <taxon>Basidiomycota</taxon>
        <taxon>Agaricomycotina</taxon>
        <taxon>Agaricomycetes</taxon>
        <taxon>Agaricomycetidae</taxon>
        <taxon>Agaricales</taxon>
        <taxon>Marasmiineae</taxon>
        <taxon>Marasmiaceae</taxon>
        <taxon>Paramarasmius</taxon>
    </lineage>
</organism>
<keyword evidence="3" id="KW-0863">Zinc-finger</keyword>
<name>A0AAW0AR98_9AGAR</name>
<dbReference type="AlphaFoldDB" id="A0AAW0AR98"/>